<protein>
    <recommendedName>
        <fullName evidence="1">DUF6292 domain-containing protein</fullName>
    </recommendedName>
</protein>
<evidence type="ECO:0000313" key="2">
    <source>
        <dbReference type="EMBL" id="SDJ50444.1"/>
    </source>
</evidence>
<sequence length="155" mass="16379">MAVTAPISDDRVSRRRNVAPAATSEGTHLLAGALERYVWKVAEALGVPREGASFEVTDTATAYIALGCRAVAHPDRDVMLVWSATQGWAVSIETDPAEPLIVLGRLSGDIVQAPEAVAGLVAESMTRPGVRQPSVAGPPPMGWSDLAECMERYAP</sequence>
<dbReference type="RefSeq" id="WP_051769164.1">
    <property type="nucleotide sequence ID" value="NZ_FNET01000002.1"/>
</dbReference>
<evidence type="ECO:0000313" key="3">
    <source>
        <dbReference type="Proteomes" id="UP000199682"/>
    </source>
</evidence>
<proteinExistence type="predicted"/>
<name>A0A1G8UA04_9PSEU</name>
<feature type="domain" description="DUF6292" evidence="1">
    <location>
        <begin position="37"/>
        <end position="123"/>
    </location>
</feature>
<accession>A0A1G8UA04</accession>
<dbReference type="Proteomes" id="UP000199682">
    <property type="component" value="Unassembled WGS sequence"/>
</dbReference>
<reference evidence="3" key="1">
    <citation type="submission" date="2016-10" db="EMBL/GenBank/DDBJ databases">
        <authorList>
            <person name="Varghese N."/>
            <person name="Submissions S."/>
        </authorList>
    </citation>
    <scope>NUCLEOTIDE SEQUENCE [LARGE SCALE GENOMIC DNA]</scope>
    <source>
        <strain evidence="3">DSM 44796</strain>
    </source>
</reference>
<dbReference type="Pfam" id="PF19809">
    <property type="entry name" value="DUF6292"/>
    <property type="match status" value="1"/>
</dbReference>
<evidence type="ECO:0000259" key="1">
    <source>
        <dbReference type="Pfam" id="PF19809"/>
    </source>
</evidence>
<organism evidence="2 3">
    <name type="scientific">Lentzea albidocapillata subsp. violacea</name>
    <dbReference type="NCBI Taxonomy" id="128104"/>
    <lineage>
        <taxon>Bacteria</taxon>
        <taxon>Bacillati</taxon>
        <taxon>Actinomycetota</taxon>
        <taxon>Actinomycetes</taxon>
        <taxon>Pseudonocardiales</taxon>
        <taxon>Pseudonocardiaceae</taxon>
        <taxon>Lentzea</taxon>
    </lineage>
</organism>
<dbReference type="AlphaFoldDB" id="A0A1G8UA04"/>
<dbReference type="EMBL" id="FNET01000002">
    <property type="protein sequence ID" value="SDJ50444.1"/>
    <property type="molecule type" value="Genomic_DNA"/>
</dbReference>
<gene>
    <name evidence="2" type="ORF">SAMN04488074_102230</name>
</gene>
<dbReference type="InterPro" id="IPR046259">
    <property type="entry name" value="DUF6292"/>
</dbReference>